<evidence type="ECO:0000256" key="6">
    <source>
        <dbReference type="PROSITE-ProRule" id="PRU00409"/>
    </source>
</evidence>
<dbReference type="NCBIfam" id="NF006367">
    <property type="entry name" value="PRK08591.1"/>
    <property type="match status" value="1"/>
</dbReference>
<dbReference type="EMBL" id="JAUBDI010000001">
    <property type="protein sequence ID" value="MDW0111879.1"/>
    <property type="molecule type" value="Genomic_DNA"/>
</dbReference>
<keyword evidence="4 6" id="KW-0067">ATP-binding</keyword>
<evidence type="ECO:0000259" key="7">
    <source>
        <dbReference type="PROSITE" id="PS50975"/>
    </source>
</evidence>
<dbReference type="PANTHER" id="PTHR18866:SF33">
    <property type="entry name" value="METHYLCROTONOYL-COA CARBOXYLASE SUBUNIT ALPHA, MITOCHONDRIAL-RELATED"/>
    <property type="match status" value="1"/>
</dbReference>
<evidence type="ECO:0000259" key="8">
    <source>
        <dbReference type="PROSITE" id="PS50979"/>
    </source>
</evidence>
<name>A0ABU4G4K0_9BACL</name>
<feature type="domain" description="Biotin carboxylation" evidence="8">
    <location>
        <begin position="1"/>
        <end position="446"/>
    </location>
</feature>
<dbReference type="InterPro" id="IPR011054">
    <property type="entry name" value="Rudment_hybrid_motif"/>
</dbReference>
<dbReference type="Gene3D" id="3.30.470.20">
    <property type="entry name" value="ATP-grasp fold, B domain"/>
    <property type="match status" value="1"/>
</dbReference>
<evidence type="ECO:0000313" key="10">
    <source>
        <dbReference type="Proteomes" id="UP001282284"/>
    </source>
</evidence>
<keyword evidence="10" id="KW-1185">Reference proteome</keyword>
<comment type="caution">
    <text evidence="9">The sequence shown here is derived from an EMBL/GenBank/DDBJ whole genome shotgun (WGS) entry which is preliminary data.</text>
</comment>
<dbReference type="SMART" id="SM00878">
    <property type="entry name" value="Biotin_carb_C"/>
    <property type="match status" value="1"/>
</dbReference>
<dbReference type="PROSITE" id="PS00867">
    <property type="entry name" value="CPSASE_2"/>
    <property type="match status" value="1"/>
</dbReference>
<accession>A0ABU4G4K0</accession>
<dbReference type="InterPro" id="IPR005479">
    <property type="entry name" value="CPAse_ATP-bd"/>
</dbReference>
<dbReference type="InterPro" id="IPR011761">
    <property type="entry name" value="ATP-grasp"/>
</dbReference>
<evidence type="ECO:0000256" key="5">
    <source>
        <dbReference type="ARBA" id="ARBA00023267"/>
    </source>
</evidence>
<protein>
    <recommendedName>
        <fullName evidence="1">biotin carboxylase</fullName>
        <ecNumber evidence="1">6.3.4.14</ecNumber>
    </recommendedName>
</protein>
<dbReference type="SUPFAM" id="SSF52440">
    <property type="entry name" value="PreATP-grasp domain"/>
    <property type="match status" value="1"/>
</dbReference>
<dbReference type="PROSITE" id="PS50979">
    <property type="entry name" value="BC"/>
    <property type="match status" value="1"/>
</dbReference>
<dbReference type="RefSeq" id="WP_317941750.1">
    <property type="nucleotide sequence ID" value="NZ_JAUBDI010000001.1"/>
</dbReference>
<sequence length="454" mass="50353">MKKILIANRGEIASRIIETCRKLSIQTVAVHSEADAHMPFVKLADESFSIGPGPVQQSYLQADTIIEIALKTNADAIHPGYGLLSENADFARKVEEAGLVFIGPDAETIRLMGDKIASRTKMKQAGVPVVPGTDEGVATLEDAIIAAQHIGYPIMLKASAGGGGIGMVRCENEQALSQHFQSIKTRAKAYFGNEVVFLEKFIENARHIEVQVFGDNKGNIVHLFERNCSVQRRNQKVIEESPSPNLTDEVRGRLAEAAVLAAKAVDYRNAGTVEFIVAEDDIFYFLEMNTRLQVEHPVTELVTGYDLVEWQIEVAKGHDLPCTNQKDIQISGHAMEFRLYAEDPKTFMPSPGKIEKLDWGPSNDQIRIDSGYVEGGTITPFYDPLIAKVIVHAATREEVIEKAIEFFETFTLEGVKSNSALFKQFLHAEAFTKGTYHTNVLNEWLRSQKEESKS</sequence>
<evidence type="ECO:0000256" key="1">
    <source>
        <dbReference type="ARBA" id="ARBA00013263"/>
    </source>
</evidence>
<evidence type="ECO:0000313" key="9">
    <source>
        <dbReference type="EMBL" id="MDW0111879.1"/>
    </source>
</evidence>
<dbReference type="Pfam" id="PF02786">
    <property type="entry name" value="CPSase_L_D2"/>
    <property type="match status" value="1"/>
</dbReference>
<dbReference type="InterPro" id="IPR005482">
    <property type="entry name" value="Biotin_COase_C"/>
</dbReference>
<feature type="domain" description="ATP-grasp" evidence="7">
    <location>
        <begin position="119"/>
        <end position="316"/>
    </location>
</feature>
<dbReference type="PROSITE" id="PS50975">
    <property type="entry name" value="ATP_GRASP"/>
    <property type="match status" value="1"/>
</dbReference>
<evidence type="ECO:0000256" key="4">
    <source>
        <dbReference type="ARBA" id="ARBA00022840"/>
    </source>
</evidence>
<dbReference type="InterPro" id="IPR011764">
    <property type="entry name" value="Biotin_carboxylation_dom"/>
</dbReference>
<reference evidence="9 10" key="1">
    <citation type="submission" date="2023-06" db="EMBL/GenBank/DDBJ databases">
        <title>Sporosarcina sp. nov., isolated from Korean traditional fermented seafood 'Jeotgal'.</title>
        <authorList>
            <person name="Yang A.I."/>
            <person name="Shin N.-R."/>
        </authorList>
    </citation>
    <scope>NUCLEOTIDE SEQUENCE [LARGE SCALE GENOMIC DNA]</scope>
    <source>
        <strain evidence="9 10">KCTC13119</strain>
    </source>
</reference>
<dbReference type="EC" id="6.3.4.14" evidence="1"/>
<keyword evidence="3 6" id="KW-0547">Nucleotide-binding</keyword>
<dbReference type="SUPFAM" id="SSF56059">
    <property type="entry name" value="Glutathione synthetase ATP-binding domain-like"/>
    <property type="match status" value="1"/>
</dbReference>
<dbReference type="Pfam" id="PF02785">
    <property type="entry name" value="Biotin_carb_C"/>
    <property type="match status" value="1"/>
</dbReference>
<dbReference type="GO" id="GO:0003989">
    <property type="term" value="F:acetyl-CoA carboxylase activity"/>
    <property type="evidence" value="ECO:0007669"/>
    <property type="project" value="UniProtKB-EC"/>
</dbReference>
<evidence type="ECO:0000256" key="3">
    <source>
        <dbReference type="ARBA" id="ARBA00022741"/>
    </source>
</evidence>
<dbReference type="InterPro" id="IPR005481">
    <property type="entry name" value="BC-like_N"/>
</dbReference>
<dbReference type="Pfam" id="PF00289">
    <property type="entry name" value="Biotin_carb_N"/>
    <property type="match status" value="1"/>
</dbReference>
<dbReference type="PANTHER" id="PTHR18866">
    <property type="entry name" value="CARBOXYLASE:PYRUVATE/ACETYL-COA/PROPIONYL-COA CARBOXYLASE"/>
    <property type="match status" value="1"/>
</dbReference>
<gene>
    <name evidence="9" type="ORF">QT711_01685</name>
</gene>
<dbReference type="PROSITE" id="PS00866">
    <property type="entry name" value="CPSASE_1"/>
    <property type="match status" value="1"/>
</dbReference>
<keyword evidence="2 9" id="KW-0436">Ligase</keyword>
<keyword evidence="5" id="KW-0092">Biotin</keyword>
<evidence type="ECO:0000256" key="2">
    <source>
        <dbReference type="ARBA" id="ARBA00022598"/>
    </source>
</evidence>
<dbReference type="InterPro" id="IPR016185">
    <property type="entry name" value="PreATP-grasp_dom_sf"/>
</dbReference>
<proteinExistence type="predicted"/>
<dbReference type="SUPFAM" id="SSF51246">
    <property type="entry name" value="Rudiment single hybrid motif"/>
    <property type="match status" value="1"/>
</dbReference>
<dbReference type="Proteomes" id="UP001282284">
    <property type="component" value="Unassembled WGS sequence"/>
</dbReference>
<dbReference type="InterPro" id="IPR050856">
    <property type="entry name" value="Biotin_carboxylase_complex"/>
</dbReference>
<organism evidence="9 10">
    <name type="scientific">Sporosarcina saromensis</name>
    <dbReference type="NCBI Taxonomy" id="359365"/>
    <lineage>
        <taxon>Bacteria</taxon>
        <taxon>Bacillati</taxon>
        <taxon>Bacillota</taxon>
        <taxon>Bacilli</taxon>
        <taxon>Bacillales</taxon>
        <taxon>Caryophanaceae</taxon>
        <taxon>Sporosarcina</taxon>
    </lineage>
</organism>